<reference evidence="2 3" key="1">
    <citation type="submission" date="2020-07" db="EMBL/GenBank/DDBJ databases">
        <title>Sequencing the genomes of 1000 actinobacteria strains.</title>
        <authorList>
            <person name="Klenk H.-P."/>
        </authorList>
    </citation>
    <scope>NUCLEOTIDE SEQUENCE [LARGE SCALE GENOMIC DNA]</scope>
    <source>
        <strain evidence="2 3">DSM 7487</strain>
    </source>
</reference>
<gene>
    <name evidence="2" type="ORF">BJ968_002695</name>
</gene>
<dbReference type="InterPro" id="IPR036440">
    <property type="entry name" value="Peptidase_C15-like_sf"/>
</dbReference>
<dbReference type="Proteomes" id="UP000521922">
    <property type="component" value="Unassembled WGS sequence"/>
</dbReference>
<evidence type="ECO:0000256" key="1">
    <source>
        <dbReference type="SAM" id="MobiDB-lite"/>
    </source>
</evidence>
<dbReference type="SUPFAM" id="SSF53182">
    <property type="entry name" value="Pyrrolidone carboxyl peptidase (pyroglutamate aminopeptidase)"/>
    <property type="match status" value="1"/>
</dbReference>
<organism evidence="2 3">
    <name type="scientific">Kineococcus aurantiacus</name>
    <dbReference type="NCBI Taxonomy" id="37633"/>
    <lineage>
        <taxon>Bacteria</taxon>
        <taxon>Bacillati</taxon>
        <taxon>Actinomycetota</taxon>
        <taxon>Actinomycetes</taxon>
        <taxon>Kineosporiales</taxon>
        <taxon>Kineosporiaceae</taxon>
        <taxon>Kineococcus</taxon>
    </lineage>
</organism>
<evidence type="ECO:0008006" key="4">
    <source>
        <dbReference type="Google" id="ProtNLM"/>
    </source>
</evidence>
<accession>A0A7Y9DM49</accession>
<feature type="region of interest" description="Disordered" evidence="1">
    <location>
        <begin position="315"/>
        <end position="345"/>
    </location>
</feature>
<keyword evidence="3" id="KW-1185">Reference proteome</keyword>
<evidence type="ECO:0000313" key="2">
    <source>
        <dbReference type="EMBL" id="NYD23155.1"/>
    </source>
</evidence>
<dbReference type="Gene3D" id="3.40.630.20">
    <property type="entry name" value="Peptidase C15, pyroglutamyl peptidase I-like"/>
    <property type="match status" value="1"/>
</dbReference>
<evidence type="ECO:0000313" key="3">
    <source>
        <dbReference type="Proteomes" id="UP000521922"/>
    </source>
</evidence>
<sequence>MTAPHPAPPRPAPLTVEESRLATPAVPGGAPVAQQVLSASGFDRFPAAFEAALRAATSLPGLLAVVREHGAGLWDAAVTRARGPEPTGPLDRVLDRVDDRPLYWARTAMSAALRTLDSEHLTVQHQRFALLHVLDRTSRGIDRPLWPTAAPGDLRVAVSGFDVYQLDADVRHSNPSGAAALQLDGARFEFAQGTAVVRAVVLPVNYGDFDQGVVEDAFGPVLRPGPERADLITTISMTARGRMDVEKWAADARGGAPDNNRDQHFGPVARAARWPQPDPSPEWIETTLPHEAMVAAGTGPWPVVLRDGVREWPAGTFPDPAALRSGDDPTPGSTPAAGTGGDYLSNESMYRSNRLRQAFGADDVPGGHLHVSALLDPADPAALTDEAFAADRRAVVEQTVALVRAAAQAVLARREA</sequence>
<dbReference type="AlphaFoldDB" id="A0A7Y9DM49"/>
<dbReference type="RefSeq" id="WP_179752679.1">
    <property type="nucleotide sequence ID" value="NZ_BAAAGN010000010.1"/>
</dbReference>
<comment type="caution">
    <text evidence="2">The sequence shown here is derived from an EMBL/GenBank/DDBJ whole genome shotgun (WGS) entry which is preliminary data.</text>
</comment>
<name>A0A7Y9DM49_9ACTN</name>
<protein>
    <recommendedName>
        <fullName evidence="4">Pyroglutamyl peptidase</fullName>
    </recommendedName>
</protein>
<dbReference type="EMBL" id="JACCBB010000001">
    <property type="protein sequence ID" value="NYD23155.1"/>
    <property type="molecule type" value="Genomic_DNA"/>
</dbReference>
<proteinExistence type="predicted"/>